<evidence type="ECO:0000256" key="1">
    <source>
        <dbReference type="SAM" id="MobiDB-lite"/>
    </source>
</evidence>
<accession>A0A0C9T9W2</accession>
<reference evidence="2 3" key="1">
    <citation type="submission" date="2014-06" db="EMBL/GenBank/DDBJ databases">
        <authorList>
            <consortium name="DOE Joint Genome Institute"/>
            <person name="Kuo A."/>
            <person name="Kohler A."/>
            <person name="Nagy L.G."/>
            <person name="Floudas D."/>
            <person name="Copeland A."/>
            <person name="Barry K.W."/>
            <person name="Cichocki N."/>
            <person name="Veneault-Fourrey C."/>
            <person name="LaButti K."/>
            <person name="Lindquist E.A."/>
            <person name="Lipzen A."/>
            <person name="Lundell T."/>
            <person name="Morin E."/>
            <person name="Murat C."/>
            <person name="Sun H."/>
            <person name="Tunlid A."/>
            <person name="Henrissat B."/>
            <person name="Grigoriev I.V."/>
            <person name="Hibbett D.S."/>
            <person name="Martin F."/>
            <person name="Nordberg H.P."/>
            <person name="Cantor M.N."/>
            <person name="Hua S.X."/>
        </authorList>
    </citation>
    <scope>NUCLEOTIDE SEQUENCE [LARGE SCALE GENOMIC DNA]</scope>
    <source>
        <strain evidence="2 3">ATCC 200175</strain>
    </source>
</reference>
<organism evidence="2 3">
    <name type="scientific">Paxillus involutus ATCC 200175</name>
    <dbReference type="NCBI Taxonomy" id="664439"/>
    <lineage>
        <taxon>Eukaryota</taxon>
        <taxon>Fungi</taxon>
        <taxon>Dikarya</taxon>
        <taxon>Basidiomycota</taxon>
        <taxon>Agaricomycotina</taxon>
        <taxon>Agaricomycetes</taxon>
        <taxon>Agaricomycetidae</taxon>
        <taxon>Boletales</taxon>
        <taxon>Paxilineae</taxon>
        <taxon>Paxillaceae</taxon>
        <taxon>Paxillus</taxon>
    </lineage>
</organism>
<name>A0A0C9T9W2_PAXIN</name>
<sequence length="66" mass="7308">MRYLKSHPTAKPFKNKGFPHFDDIQKLIPTGQRNKNVFHLQGTASQISTSKMTPTGSSFADSPMAS</sequence>
<gene>
    <name evidence="2" type="ORF">PAXINDRAFT_173210</name>
</gene>
<dbReference type="EMBL" id="KN819757">
    <property type="protein sequence ID" value="KIJ07883.1"/>
    <property type="molecule type" value="Genomic_DNA"/>
</dbReference>
<reference evidence="3" key="2">
    <citation type="submission" date="2015-01" db="EMBL/GenBank/DDBJ databases">
        <title>Evolutionary Origins and Diversification of the Mycorrhizal Mutualists.</title>
        <authorList>
            <consortium name="DOE Joint Genome Institute"/>
            <consortium name="Mycorrhizal Genomics Consortium"/>
            <person name="Kohler A."/>
            <person name="Kuo A."/>
            <person name="Nagy L.G."/>
            <person name="Floudas D."/>
            <person name="Copeland A."/>
            <person name="Barry K.W."/>
            <person name="Cichocki N."/>
            <person name="Veneault-Fourrey C."/>
            <person name="LaButti K."/>
            <person name="Lindquist E.A."/>
            <person name="Lipzen A."/>
            <person name="Lundell T."/>
            <person name="Morin E."/>
            <person name="Murat C."/>
            <person name="Riley R."/>
            <person name="Ohm R."/>
            <person name="Sun H."/>
            <person name="Tunlid A."/>
            <person name="Henrissat B."/>
            <person name="Grigoriev I.V."/>
            <person name="Hibbett D.S."/>
            <person name="Martin F."/>
        </authorList>
    </citation>
    <scope>NUCLEOTIDE SEQUENCE [LARGE SCALE GENOMIC DNA]</scope>
    <source>
        <strain evidence="3">ATCC 200175</strain>
    </source>
</reference>
<feature type="region of interest" description="Disordered" evidence="1">
    <location>
        <begin position="43"/>
        <end position="66"/>
    </location>
</feature>
<dbReference type="Proteomes" id="UP000053647">
    <property type="component" value="Unassembled WGS sequence"/>
</dbReference>
<evidence type="ECO:0000313" key="2">
    <source>
        <dbReference type="EMBL" id="KIJ07883.1"/>
    </source>
</evidence>
<dbReference type="OrthoDB" id="2930561at2759"/>
<dbReference type="HOGENOM" id="CLU_2838189_0_0_1"/>
<proteinExistence type="predicted"/>
<evidence type="ECO:0000313" key="3">
    <source>
        <dbReference type="Proteomes" id="UP000053647"/>
    </source>
</evidence>
<feature type="non-terminal residue" evidence="2">
    <location>
        <position position="66"/>
    </location>
</feature>
<protein>
    <submittedName>
        <fullName evidence="2">Uncharacterized protein</fullName>
    </submittedName>
</protein>
<keyword evidence="3" id="KW-1185">Reference proteome</keyword>
<dbReference type="AlphaFoldDB" id="A0A0C9T9W2"/>